<dbReference type="EMBL" id="CAKKLH010000292">
    <property type="protein sequence ID" value="CAH0109322.1"/>
    <property type="molecule type" value="Genomic_DNA"/>
</dbReference>
<evidence type="ECO:0000259" key="5">
    <source>
        <dbReference type="Pfam" id="PF23071"/>
    </source>
</evidence>
<sequence>MAGLIDVVVLLLAFFVTSGMGMCFFPTEFQGEYMTQSSSRGGVNLQYAPISILPESIPVWGVCHQRFGNRVILMDRTGGTNCIRCFELTLRSLNVVQIHTEGLDKCYTTEEAAKATCPTDESIATGKSREIMLYKTKELTGDPVVAQEYCPVNGRFVFTYSVNDGLADDHVNVAENVNECHEPVSELSNCPYGFGLGLRFKRCSFGELEINFQCLGDWIGHNGERYMALLDVQDTQSTTALTTAGGVGIINGAERRPRYRCALYKEDPETSKMYVALSSDSTCTNDLKSPKEGYETLVLTAITQPPLPFEVSTSSCRFPSWAIGQWQDAYVDVETLTYKDLRNFKTYTLNCMVDDKTLPDDQGKFVVYARTQCGDDFYTCLTMEKRGVNVMEFQLGSETSASYNQSLCQNEKFPQETWVTQGRITVFSEEACPISGEYTGVIPDAVGLCAKLYSDCRNPQRMFYSVSNCHNLSEVYEEREYRCLGKFADRGLTYTYTERRDVLGYECFVGVIINDGELFIKEAGEHCQRDVEPLRLGMKVTRQATCYAPRPSAKPNAIATSATSFNPNTNAMHPSVVDSNGVHRPASSLPPHNGNNQPTTIRTWKPAATDSPMGSSDGYRHVFSSSWLLLVAFMAVQLLDRRITDLQLC</sequence>
<dbReference type="InterPro" id="IPR055470">
    <property type="entry name" value="DUF7042"/>
</dbReference>
<dbReference type="PANTHER" id="PTHR22255:SF4">
    <property type="entry name" value="CATION-INDEPENDENT MANNOSE-6-PHOSPHATE RECEPTOR"/>
    <property type="match status" value="1"/>
</dbReference>
<gene>
    <name evidence="7" type="ORF">DGAL_LOCUS12796</name>
</gene>
<feature type="domain" description="DUF7045" evidence="6">
    <location>
        <begin position="432"/>
        <end position="532"/>
    </location>
</feature>
<feature type="domain" description="DUF7044" evidence="5">
    <location>
        <begin position="22"/>
        <end position="121"/>
    </location>
</feature>
<keyword evidence="2" id="KW-0732">Signal</keyword>
<evidence type="ECO:0000313" key="8">
    <source>
        <dbReference type="Proteomes" id="UP000789390"/>
    </source>
</evidence>
<dbReference type="InterPro" id="IPR055472">
    <property type="entry name" value="DUF7044"/>
</dbReference>
<evidence type="ECO:0000259" key="4">
    <source>
        <dbReference type="Pfam" id="PF23070"/>
    </source>
</evidence>
<evidence type="ECO:0000259" key="6">
    <source>
        <dbReference type="Pfam" id="PF23073"/>
    </source>
</evidence>
<feature type="domain" description="DUF7042" evidence="3">
    <location>
        <begin position="147"/>
        <end position="300"/>
    </location>
</feature>
<dbReference type="InterPro" id="IPR055471">
    <property type="entry name" value="DUF7043"/>
</dbReference>
<feature type="compositionally biased region" description="Polar residues" evidence="1">
    <location>
        <begin position="593"/>
        <end position="602"/>
    </location>
</feature>
<organism evidence="7 8">
    <name type="scientific">Daphnia galeata</name>
    <dbReference type="NCBI Taxonomy" id="27404"/>
    <lineage>
        <taxon>Eukaryota</taxon>
        <taxon>Metazoa</taxon>
        <taxon>Ecdysozoa</taxon>
        <taxon>Arthropoda</taxon>
        <taxon>Crustacea</taxon>
        <taxon>Branchiopoda</taxon>
        <taxon>Diplostraca</taxon>
        <taxon>Cladocera</taxon>
        <taxon>Anomopoda</taxon>
        <taxon>Daphniidae</taxon>
        <taxon>Daphnia</taxon>
    </lineage>
</organism>
<dbReference type="Proteomes" id="UP000789390">
    <property type="component" value="Unassembled WGS sequence"/>
</dbReference>
<keyword evidence="8" id="KW-1185">Reference proteome</keyword>
<feature type="region of interest" description="Disordered" evidence="1">
    <location>
        <begin position="578"/>
        <end position="612"/>
    </location>
</feature>
<evidence type="ECO:0000313" key="7">
    <source>
        <dbReference type="EMBL" id="CAH0109322.1"/>
    </source>
</evidence>
<dbReference type="Pfam" id="PF23070">
    <property type="entry name" value="DUF7043"/>
    <property type="match status" value="1"/>
</dbReference>
<evidence type="ECO:0000259" key="3">
    <source>
        <dbReference type="Pfam" id="PF23069"/>
    </source>
</evidence>
<protein>
    <submittedName>
        <fullName evidence="7">Uncharacterized protein</fullName>
    </submittedName>
</protein>
<feature type="domain" description="DUF7043" evidence="4">
    <location>
        <begin position="313"/>
        <end position="420"/>
    </location>
</feature>
<feature type="chain" id="PRO_5035254801" evidence="2">
    <location>
        <begin position="22"/>
        <end position="649"/>
    </location>
</feature>
<evidence type="ECO:0000256" key="2">
    <source>
        <dbReference type="SAM" id="SignalP"/>
    </source>
</evidence>
<name>A0A8J2RVJ0_9CRUS</name>
<reference evidence="7" key="1">
    <citation type="submission" date="2021-11" db="EMBL/GenBank/DDBJ databases">
        <authorList>
            <person name="Schell T."/>
        </authorList>
    </citation>
    <scope>NUCLEOTIDE SEQUENCE</scope>
    <source>
        <strain evidence="7">M5</strain>
    </source>
</reference>
<dbReference type="InterPro" id="IPR055473">
    <property type="entry name" value="DUF7045"/>
</dbReference>
<dbReference type="AlphaFoldDB" id="A0A8J2RVJ0"/>
<dbReference type="OrthoDB" id="6380161at2759"/>
<comment type="caution">
    <text evidence="7">The sequence shown here is derived from an EMBL/GenBank/DDBJ whole genome shotgun (WGS) entry which is preliminary data.</text>
</comment>
<dbReference type="Pfam" id="PF23071">
    <property type="entry name" value="DUF7044"/>
    <property type="match status" value="1"/>
</dbReference>
<proteinExistence type="predicted"/>
<feature type="signal peptide" evidence="2">
    <location>
        <begin position="1"/>
        <end position="21"/>
    </location>
</feature>
<dbReference type="Pfam" id="PF23069">
    <property type="entry name" value="DUF7042"/>
    <property type="match status" value="1"/>
</dbReference>
<accession>A0A8J2RVJ0</accession>
<dbReference type="Pfam" id="PF23073">
    <property type="entry name" value="DUF7045"/>
    <property type="match status" value="1"/>
</dbReference>
<evidence type="ECO:0000256" key="1">
    <source>
        <dbReference type="SAM" id="MobiDB-lite"/>
    </source>
</evidence>
<dbReference type="PANTHER" id="PTHR22255">
    <property type="entry name" value="LP06548P"/>
    <property type="match status" value="1"/>
</dbReference>